<proteinExistence type="predicted"/>
<sequence>MPLLSSAAVLRLVDSMAILDRRHGGTEPEDLQGEQIDVP</sequence>
<comment type="caution">
    <text evidence="1">The sequence shown here is derived from an EMBL/GenBank/DDBJ whole genome shotgun (WGS) entry which is preliminary data.</text>
</comment>
<name>A0A0F8WPS3_9ZZZZ</name>
<gene>
    <name evidence="1" type="ORF">LCGC14_3126110</name>
</gene>
<evidence type="ECO:0000313" key="1">
    <source>
        <dbReference type="EMBL" id="KKK50330.1"/>
    </source>
</evidence>
<reference evidence="1" key="1">
    <citation type="journal article" date="2015" name="Nature">
        <title>Complex archaea that bridge the gap between prokaryotes and eukaryotes.</title>
        <authorList>
            <person name="Spang A."/>
            <person name="Saw J.H."/>
            <person name="Jorgensen S.L."/>
            <person name="Zaremba-Niedzwiedzka K."/>
            <person name="Martijn J."/>
            <person name="Lind A.E."/>
            <person name="van Eijk R."/>
            <person name="Schleper C."/>
            <person name="Guy L."/>
            <person name="Ettema T.J."/>
        </authorList>
    </citation>
    <scope>NUCLEOTIDE SEQUENCE</scope>
</reference>
<accession>A0A0F8WPS3</accession>
<dbReference type="AlphaFoldDB" id="A0A0F8WPS3"/>
<feature type="non-terminal residue" evidence="1">
    <location>
        <position position="39"/>
    </location>
</feature>
<protein>
    <submittedName>
        <fullName evidence="1">Uncharacterized protein</fullName>
    </submittedName>
</protein>
<dbReference type="EMBL" id="LAZR01068078">
    <property type="protein sequence ID" value="KKK50330.1"/>
    <property type="molecule type" value="Genomic_DNA"/>
</dbReference>
<organism evidence="1">
    <name type="scientific">marine sediment metagenome</name>
    <dbReference type="NCBI Taxonomy" id="412755"/>
    <lineage>
        <taxon>unclassified sequences</taxon>
        <taxon>metagenomes</taxon>
        <taxon>ecological metagenomes</taxon>
    </lineage>
</organism>